<dbReference type="HOGENOM" id="CLU_2606982_0_0_1"/>
<evidence type="ECO:0000313" key="2">
    <source>
        <dbReference type="Proteomes" id="UP000054217"/>
    </source>
</evidence>
<dbReference type="EMBL" id="KN831983">
    <property type="protein sequence ID" value="KIO02147.1"/>
    <property type="molecule type" value="Genomic_DNA"/>
</dbReference>
<accession>A0A0C3JXK1</accession>
<gene>
    <name evidence="1" type="ORF">M404DRAFT_1002569</name>
</gene>
<keyword evidence="2" id="KW-1185">Reference proteome</keyword>
<proteinExistence type="predicted"/>
<organism evidence="1 2">
    <name type="scientific">Pisolithus tinctorius Marx 270</name>
    <dbReference type="NCBI Taxonomy" id="870435"/>
    <lineage>
        <taxon>Eukaryota</taxon>
        <taxon>Fungi</taxon>
        <taxon>Dikarya</taxon>
        <taxon>Basidiomycota</taxon>
        <taxon>Agaricomycotina</taxon>
        <taxon>Agaricomycetes</taxon>
        <taxon>Agaricomycetidae</taxon>
        <taxon>Boletales</taxon>
        <taxon>Sclerodermatineae</taxon>
        <taxon>Pisolithaceae</taxon>
        <taxon>Pisolithus</taxon>
    </lineage>
</organism>
<reference evidence="1 2" key="1">
    <citation type="submission" date="2014-04" db="EMBL/GenBank/DDBJ databases">
        <authorList>
            <consortium name="DOE Joint Genome Institute"/>
            <person name="Kuo A."/>
            <person name="Kohler A."/>
            <person name="Costa M.D."/>
            <person name="Nagy L.G."/>
            <person name="Floudas D."/>
            <person name="Copeland A."/>
            <person name="Barry K.W."/>
            <person name="Cichocki N."/>
            <person name="Veneault-Fourrey C."/>
            <person name="LaButti K."/>
            <person name="Lindquist E.A."/>
            <person name="Lipzen A."/>
            <person name="Lundell T."/>
            <person name="Morin E."/>
            <person name="Murat C."/>
            <person name="Sun H."/>
            <person name="Tunlid A."/>
            <person name="Henrissat B."/>
            <person name="Grigoriev I.V."/>
            <person name="Hibbett D.S."/>
            <person name="Martin F."/>
            <person name="Nordberg H.P."/>
            <person name="Cantor M.N."/>
            <person name="Hua S.X."/>
        </authorList>
    </citation>
    <scope>NUCLEOTIDE SEQUENCE [LARGE SCALE GENOMIC DNA]</scope>
    <source>
        <strain evidence="1 2">Marx 270</strain>
    </source>
</reference>
<dbReference type="InParanoid" id="A0A0C3JXK1"/>
<dbReference type="Proteomes" id="UP000054217">
    <property type="component" value="Unassembled WGS sequence"/>
</dbReference>
<evidence type="ECO:0000313" key="1">
    <source>
        <dbReference type="EMBL" id="KIO02147.1"/>
    </source>
</evidence>
<sequence>MIVVLEDPVQAKNMLKYRCQWLALGVQGSSQIVRVVYDLRSSIDVIGVWSDTQGCRICIHIRARGVCVQLGGSTCSRCE</sequence>
<protein>
    <submittedName>
        <fullName evidence="1">Uncharacterized protein</fullName>
    </submittedName>
</protein>
<name>A0A0C3JXK1_PISTI</name>
<dbReference type="AlphaFoldDB" id="A0A0C3JXK1"/>
<reference evidence="2" key="2">
    <citation type="submission" date="2015-01" db="EMBL/GenBank/DDBJ databases">
        <title>Evolutionary Origins and Diversification of the Mycorrhizal Mutualists.</title>
        <authorList>
            <consortium name="DOE Joint Genome Institute"/>
            <consortium name="Mycorrhizal Genomics Consortium"/>
            <person name="Kohler A."/>
            <person name="Kuo A."/>
            <person name="Nagy L.G."/>
            <person name="Floudas D."/>
            <person name="Copeland A."/>
            <person name="Barry K.W."/>
            <person name="Cichocki N."/>
            <person name="Veneault-Fourrey C."/>
            <person name="LaButti K."/>
            <person name="Lindquist E.A."/>
            <person name="Lipzen A."/>
            <person name="Lundell T."/>
            <person name="Morin E."/>
            <person name="Murat C."/>
            <person name="Riley R."/>
            <person name="Ohm R."/>
            <person name="Sun H."/>
            <person name="Tunlid A."/>
            <person name="Henrissat B."/>
            <person name="Grigoriev I.V."/>
            <person name="Hibbett D.S."/>
            <person name="Martin F."/>
        </authorList>
    </citation>
    <scope>NUCLEOTIDE SEQUENCE [LARGE SCALE GENOMIC DNA]</scope>
    <source>
        <strain evidence="2">Marx 270</strain>
    </source>
</reference>